<dbReference type="AlphaFoldDB" id="A0A1Y1W1M4"/>
<evidence type="ECO:0000259" key="3">
    <source>
        <dbReference type="Pfam" id="PF00501"/>
    </source>
</evidence>
<evidence type="ECO:0000256" key="2">
    <source>
        <dbReference type="ARBA" id="ARBA00022598"/>
    </source>
</evidence>
<proteinExistence type="inferred from homology"/>
<dbReference type="Pfam" id="PF00501">
    <property type="entry name" value="AMP-binding"/>
    <property type="match status" value="1"/>
</dbReference>
<protein>
    <submittedName>
        <fullName evidence="4">Acetyl-CoA synthetase-like protein</fullName>
    </submittedName>
</protein>
<dbReference type="PANTHER" id="PTHR24096">
    <property type="entry name" value="LONG-CHAIN-FATTY-ACID--COA LIGASE"/>
    <property type="match status" value="1"/>
</dbReference>
<dbReference type="GeneID" id="63808303"/>
<dbReference type="PANTHER" id="PTHR24096:SF149">
    <property type="entry name" value="AMP-BINDING DOMAIN-CONTAINING PROTEIN-RELATED"/>
    <property type="match status" value="1"/>
</dbReference>
<evidence type="ECO:0000256" key="1">
    <source>
        <dbReference type="ARBA" id="ARBA00006432"/>
    </source>
</evidence>
<dbReference type="Proteomes" id="UP000193922">
    <property type="component" value="Unassembled WGS sequence"/>
</dbReference>
<sequence>MPVNSPIANVAIPDQDITSYFFEQAQRRVDRLGTQGCTEPAIVTDAQTKATLCFSDIKHQARRIAGFLRSLGFGGPAQGSNLPDGLNDVAAVLAPNDIAFSAIHFGTLIAGGTYMAVNPQQSVQALAHQLKDVDARVVFTTAHLLPVLQQVCDAAGLDIPTSNIVLIQGCSDGFTTLDTAIDGAAAIESHRVTSPEELNRVALIVYSSGTTGKAKGIMLTHRNIVSMYVMVGGYSARSHAHGDSDSAASVQPQSNVLSALPLYFLYGHCVLCYQPLTSGDLIVQMAGFELDPYLAAIDSYKINRLSLTPAVLYDIAAGITKMGGIAQSAATGNRYDIGSVKMVGCGGASLPHALKKSYSQLLNGSPIIQGYGMAESTSIIAGSSWATPCEGAVGVLYPNSSAMVIGTDGQETGGFGELCVSGPQCDAWVRQYCHVTSCQRLFAHRRLCTREHRWPCVFAWTTCRHSVYSRGSRGSYRCGECSGRLLAGQGLRCQGRGPEGFGDARRLYRAQGGCC</sequence>
<dbReference type="EMBL" id="MCFD01000012">
    <property type="protein sequence ID" value="ORX67398.1"/>
    <property type="molecule type" value="Genomic_DNA"/>
</dbReference>
<accession>A0A1Y1W1M4</accession>
<evidence type="ECO:0000313" key="4">
    <source>
        <dbReference type="EMBL" id="ORX67398.1"/>
    </source>
</evidence>
<dbReference type="InterPro" id="IPR020845">
    <property type="entry name" value="AMP-binding_CS"/>
</dbReference>
<feature type="domain" description="AMP-dependent synthetase/ligase" evidence="3">
    <location>
        <begin position="38"/>
        <end position="424"/>
    </location>
</feature>
<dbReference type="InterPro" id="IPR000873">
    <property type="entry name" value="AMP-dep_synth/lig_dom"/>
</dbReference>
<dbReference type="GO" id="GO:0016405">
    <property type="term" value="F:CoA-ligase activity"/>
    <property type="evidence" value="ECO:0007669"/>
    <property type="project" value="TreeGrafter"/>
</dbReference>
<keyword evidence="5" id="KW-1185">Reference proteome</keyword>
<organism evidence="4 5">
    <name type="scientific">Linderina pennispora</name>
    <dbReference type="NCBI Taxonomy" id="61395"/>
    <lineage>
        <taxon>Eukaryota</taxon>
        <taxon>Fungi</taxon>
        <taxon>Fungi incertae sedis</taxon>
        <taxon>Zoopagomycota</taxon>
        <taxon>Kickxellomycotina</taxon>
        <taxon>Kickxellomycetes</taxon>
        <taxon>Kickxellales</taxon>
        <taxon>Kickxellaceae</taxon>
        <taxon>Linderina</taxon>
    </lineage>
</organism>
<comment type="caution">
    <text evidence="4">The sequence shown here is derived from an EMBL/GenBank/DDBJ whole genome shotgun (WGS) entry which is preliminary data.</text>
</comment>
<dbReference type="OrthoDB" id="6509636at2759"/>
<dbReference type="STRING" id="61395.A0A1Y1W1M4"/>
<dbReference type="PROSITE" id="PS00455">
    <property type="entry name" value="AMP_BINDING"/>
    <property type="match status" value="1"/>
</dbReference>
<dbReference type="SUPFAM" id="SSF56801">
    <property type="entry name" value="Acetyl-CoA synthetase-like"/>
    <property type="match status" value="1"/>
</dbReference>
<gene>
    <name evidence="4" type="ORF">DL89DRAFT_43388</name>
</gene>
<name>A0A1Y1W1M4_9FUNG</name>
<comment type="similarity">
    <text evidence="1">Belongs to the ATP-dependent AMP-binding enzyme family.</text>
</comment>
<dbReference type="InterPro" id="IPR042099">
    <property type="entry name" value="ANL_N_sf"/>
</dbReference>
<dbReference type="Gene3D" id="3.40.50.12780">
    <property type="entry name" value="N-terminal domain of ligase-like"/>
    <property type="match status" value="1"/>
</dbReference>
<keyword evidence="2" id="KW-0436">Ligase</keyword>
<reference evidence="4 5" key="1">
    <citation type="submission" date="2016-07" db="EMBL/GenBank/DDBJ databases">
        <title>Pervasive Adenine N6-methylation of Active Genes in Fungi.</title>
        <authorList>
            <consortium name="DOE Joint Genome Institute"/>
            <person name="Mondo S.J."/>
            <person name="Dannebaum R.O."/>
            <person name="Kuo R.C."/>
            <person name="Labutti K."/>
            <person name="Haridas S."/>
            <person name="Kuo A."/>
            <person name="Salamov A."/>
            <person name="Ahrendt S.R."/>
            <person name="Lipzen A."/>
            <person name="Sullivan W."/>
            <person name="Andreopoulos W.B."/>
            <person name="Clum A."/>
            <person name="Lindquist E."/>
            <person name="Daum C."/>
            <person name="Ramamoorthy G.K."/>
            <person name="Gryganskyi A."/>
            <person name="Culley D."/>
            <person name="Magnuson J.K."/>
            <person name="James T.Y."/>
            <person name="O'Malley M.A."/>
            <person name="Stajich J.E."/>
            <person name="Spatafora J.W."/>
            <person name="Visel A."/>
            <person name="Grigoriev I.V."/>
        </authorList>
    </citation>
    <scope>NUCLEOTIDE SEQUENCE [LARGE SCALE GENOMIC DNA]</scope>
    <source>
        <strain evidence="4 5">ATCC 12442</strain>
    </source>
</reference>
<dbReference type="RefSeq" id="XP_040741285.1">
    <property type="nucleotide sequence ID" value="XM_040891655.1"/>
</dbReference>
<evidence type="ECO:0000313" key="5">
    <source>
        <dbReference type="Proteomes" id="UP000193922"/>
    </source>
</evidence>